<keyword evidence="1" id="KW-0233">DNA recombination</keyword>
<sequence>MNVRNYGLGSRDLGRALVNAYQLSANGDKTNADTKSFCRSFANYLRDEHGIKDLRRVELEHVQGYAEHLNERYEQGEITAGSAQVMLSRVNVAMSNARLDDKCHLNPVRDAGLPTRSGIADSDRSTPEGLHTKTCQKVSSRLASQLGLQRELGLRFKESSLINAKLAVVEGEKTGKITIDAGTKGGRPREVPINSNAQLEALRTAASQQGSERSMIPEYQTWRQYQFQSYREMKDTGMTFHGERHSYANDRYEQLSGVQSPVRSGVGHTQHHHFISQKLGISLNASRQLDHQCRLQVSNELGHGRISITNAYLG</sequence>
<keyword evidence="5" id="KW-1185">Reference proteome</keyword>
<dbReference type="Pfam" id="PF12835">
    <property type="entry name" value="Integrase_1"/>
    <property type="match status" value="1"/>
</dbReference>
<feature type="region of interest" description="Disordered" evidence="2">
    <location>
        <begin position="110"/>
        <end position="130"/>
    </location>
</feature>
<evidence type="ECO:0000313" key="4">
    <source>
        <dbReference type="EMBL" id="MCQ1061377.1"/>
    </source>
</evidence>
<name>A0ABT1NB79_9GAMM</name>
<proteinExistence type="predicted"/>
<comment type="caution">
    <text evidence="4">The sequence shown here is derived from an EMBL/GenBank/DDBJ whole genome shotgun (WGS) entry which is preliminary data.</text>
</comment>
<dbReference type="SUPFAM" id="SSF56349">
    <property type="entry name" value="DNA breaking-rejoining enzymes"/>
    <property type="match status" value="1"/>
</dbReference>
<dbReference type="InterPro" id="IPR011010">
    <property type="entry name" value="DNA_brk_join_enz"/>
</dbReference>
<dbReference type="RefSeq" id="WP_255045497.1">
    <property type="nucleotide sequence ID" value="NZ_JANEYT010000162.1"/>
</dbReference>
<organism evidence="4 5">
    <name type="scientific">Photobacterium pectinilyticum</name>
    <dbReference type="NCBI Taxonomy" id="2906793"/>
    <lineage>
        <taxon>Bacteria</taxon>
        <taxon>Pseudomonadati</taxon>
        <taxon>Pseudomonadota</taxon>
        <taxon>Gammaproteobacteria</taxon>
        <taxon>Vibrionales</taxon>
        <taxon>Vibrionaceae</taxon>
        <taxon>Photobacterium</taxon>
    </lineage>
</organism>
<protein>
    <submittedName>
        <fullName evidence="4">Integrase domain-containing protein</fullName>
    </submittedName>
</protein>
<dbReference type="Proteomes" id="UP001524460">
    <property type="component" value="Unassembled WGS sequence"/>
</dbReference>
<evidence type="ECO:0000313" key="5">
    <source>
        <dbReference type="Proteomes" id="UP001524460"/>
    </source>
</evidence>
<dbReference type="EMBL" id="JANEYT010000162">
    <property type="protein sequence ID" value="MCQ1061377.1"/>
    <property type="molecule type" value="Genomic_DNA"/>
</dbReference>
<gene>
    <name evidence="4" type="ORF">NHN17_25510</name>
</gene>
<dbReference type="InterPro" id="IPR024456">
    <property type="entry name" value="Integrase_catalytic_putative"/>
</dbReference>
<feature type="domain" description="Integrase catalytic" evidence="3">
    <location>
        <begin position="134"/>
        <end position="246"/>
    </location>
</feature>
<accession>A0ABT1NB79</accession>
<evidence type="ECO:0000256" key="2">
    <source>
        <dbReference type="SAM" id="MobiDB-lite"/>
    </source>
</evidence>
<dbReference type="Gene3D" id="1.10.443.10">
    <property type="entry name" value="Intergrase catalytic core"/>
    <property type="match status" value="1"/>
</dbReference>
<dbReference type="InterPro" id="IPR013762">
    <property type="entry name" value="Integrase-like_cat_sf"/>
</dbReference>
<reference evidence="4 5" key="1">
    <citation type="submission" date="2022-07" db="EMBL/GenBank/DDBJ databases">
        <title>Photobacterium pectinilyticum sp. nov., a marine bacterium isolated from surface seawater of Qingdao offshore.</title>
        <authorList>
            <person name="Wang X."/>
        </authorList>
    </citation>
    <scope>NUCLEOTIDE SEQUENCE [LARGE SCALE GENOMIC DNA]</scope>
    <source>
        <strain evidence="4 5">ZSDE20</strain>
    </source>
</reference>
<evidence type="ECO:0000259" key="3">
    <source>
        <dbReference type="Pfam" id="PF12835"/>
    </source>
</evidence>
<evidence type="ECO:0000256" key="1">
    <source>
        <dbReference type="ARBA" id="ARBA00023172"/>
    </source>
</evidence>